<dbReference type="Proteomes" id="UP000177626">
    <property type="component" value="Unassembled WGS sequence"/>
</dbReference>
<dbReference type="PROSITE" id="PS51411">
    <property type="entry name" value="PSP1_C"/>
    <property type="match status" value="1"/>
</dbReference>
<dbReference type="NCBIfam" id="NF041131">
    <property type="entry name" value="RicT_YaaT_fam"/>
    <property type="match status" value="1"/>
</dbReference>
<name>A0A1G2BX72_9BACT</name>
<feature type="domain" description="PSP1 C-terminal" evidence="1">
    <location>
        <begin position="86"/>
        <end position="172"/>
    </location>
</feature>
<evidence type="ECO:0000313" key="3">
    <source>
        <dbReference type="Proteomes" id="UP000177626"/>
    </source>
</evidence>
<accession>A0A1G2BX72</accession>
<organism evidence="2 3">
    <name type="scientific">Candidatus Komeilibacteria bacterium RIFOXYC1_FULL_37_11</name>
    <dbReference type="NCBI Taxonomy" id="1798555"/>
    <lineage>
        <taxon>Bacteria</taxon>
        <taxon>Candidatus Komeiliibacteriota</taxon>
    </lineage>
</organism>
<dbReference type="PANTHER" id="PTHR43830:SF3">
    <property type="entry name" value="PROTEIN PSP1"/>
    <property type="match status" value="1"/>
</dbReference>
<dbReference type="AlphaFoldDB" id="A0A1G2BX72"/>
<dbReference type="GO" id="GO:0005737">
    <property type="term" value="C:cytoplasm"/>
    <property type="evidence" value="ECO:0007669"/>
    <property type="project" value="TreeGrafter"/>
</dbReference>
<dbReference type="InterPro" id="IPR007557">
    <property type="entry name" value="PSP1_C"/>
</dbReference>
<proteinExistence type="predicted"/>
<reference evidence="2 3" key="1">
    <citation type="journal article" date="2016" name="Nat. Commun.">
        <title>Thousands of microbial genomes shed light on interconnected biogeochemical processes in an aquifer system.</title>
        <authorList>
            <person name="Anantharaman K."/>
            <person name="Brown C.T."/>
            <person name="Hug L.A."/>
            <person name="Sharon I."/>
            <person name="Castelle C.J."/>
            <person name="Probst A.J."/>
            <person name="Thomas B.C."/>
            <person name="Singh A."/>
            <person name="Wilkins M.J."/>
            <person name="Karaoz U."/>
            <person name="Brodie E.L."/>
            <person name="Williams K.H."/>
            <person name="Hubbard S.S."/>
            <person name="Banfield J.F."/>
        </authorList>
    </citation>
    <scope>NUCLEOTIDE SEQUENCE [LARGE SCALE GENOMIC DNA]</scope>
</reference>
<dbReference type="Pfam" id="PF04468">
    <property type="entry name" value="PSP1"/>
    <property type="match status" value="1"/>
</dbReference>
<protein>
    <recommendedName>
        <fullName evidence="1">PSP1 C-terminal domain-containing protein</fullName>
    </recommendedName>
</protein>
<dbReference type="EMBL" id="MHKQ01000018">
    <property type="protein sequence ID" value="OGY93745.1"/>
    <property type="molecule type" value="Genomic_DNA"/>
</dbReference>
<sequence>MKVVKVQFHKLDKEYFFLPEFSQAPAAQVEIGDSVVVETSLGQDVGLVTGWDDWQETAHFISGGEDKQEKKNPSVEIVQDKIVDIKPMLRPLSEDDLEVIRAQKRVGVKRFAECKKLIQKYELKAMKLIDMMESFDDKRMTFYFIADSRVDFRDLVKELVKNYHKKIRLQQVGVRDAAKITGDFGPCGVPLCCKSWLNTIGSVSPDSIKNQELSHRGVERLTGPCGRLKCCLRFEEETYKYQRDHMPKEGDIIKTTVGPAKVVAVHPIKQTVSLKIDDSIVEYPYLEGKLCEIKKDEL</sequence>
<comment type="caution">
    <text evidence="2">The sequence shown here is derived from an EMBL/GenBank/DDBJ whole genome shotgun (WGS) entry which is preliminary data.</text>
</comment>
<evidence type="ECO:0000313" key="2">
    <source>
        <dbReference type="EMBL" id="OGY93745.1"/>
    </source>
</evidence>
<dbReference type="InterPro" id="IPR047767">
    <property type="entry name" value="PSP1-like"/>
</dbReference>
<gene>
    <name evidence="2" type="ORF">A2406_04230</name>
</gene>
<evidence type="ECO:0000259" key="1">
    <source>
        <dbReference type="PROSITE" id="PS51411"/>
    </source>
</evidence>
<dbReference type="PANTHER" id="PTHR43830">
    <property type="entry name" value="PROTEIN PSP1"/>
    <property type="match status" value="1"/>
</dbReference>